<accession>A0A9D1EWG4</accession>
<feature type="active site" evidence="1">
    <location>
        <position position="197"/>
    </location>
</feature>
<dbReference type="Gene3D" id="1.10.3290.10">
    <property type="entry name" value="Fido-like domain"/>
    <property type="match status" value="1"/>
</dbReference>
<evidence type="ECO:0000259" key="4">
    <source>
        <dbReference type="PROSITE" id="PS51459"/>
    </source>
</evidence>
<reference evidence="5" key="2">
    <citation type="journal article" date="2021" name="PeerJ">
        <title>Extensive microbial diversity within the chicken gut microbiome revealed by metagenomics and culture.</title>
        <authorList>
            <person name="Gilroy R."/>
            <person name="Ravi A."/>
            <person name="Getino M."/>
            <person name="Pursley I."/>
            <person name="Horton D.L."/>
            <person name="Alikhan N.F."/>
            <person name="Baker D."/>
            <person name="Gharbi K."/>
            <person name="Hall N."/>
            <person name="Watson M."/>
            <person name="Adriaenssens E.M."/>
            <person name="Foster-Nyarko E."/>
            <person name="Jarju S."/>
            <person name="Secka A."/>
            <person name="Antonio M."/>
            <person name="Oren A."/>
            <person name="Chaudhuri R.R."/>
            <person name="La Ragione R."/>
            <person name="Hildebrand F."/>
            <person name="Pallen M.J."/>
        </authorList>
    </citation>
    <scope>NUCLEOTIDE SEQUENCE</scope>
    <source>
        <strain evidence="5">6276</strain>
    </source>
</reference>
<dbReference type="AlphaFoldDB" id="A0A9D1EWG4"/>
<sequence length="292" mass="34011">MPKKMEEQQKYIDIIAQINNSFARIKRIRPLSASEVNYFMQEFSISASHNSNAIEGNTFTFDETKLLIEKGIVTGAHSLRESEDIIGYKNAFDFLYKAVKEEAPVTEDLIKKIHSFVLRGDEEAGKYRSIQNYVGNMTRIVYTPCPPSKVPEKMKEYVEGFQVDFEKNKKIVKEKKIDWFTLFHTLAKHHIEFENIHPFIDGNGRTGRLLLIYEMISLGLLPVDIRYEERDRYYAAISSYRDKEKYSTRPESKTEKMAKLLAESELESMQMWLNVFVENDNEEISSGPDINM</sequence>
<dbReference type="PANTHER" id="PTHR13504">
    <property type="entry name" value="FIDO DOMAIN-CONTAINING PROTEIN DDB_G0283145"/>
    <property type="match status" value="1"/>
</dbReference>
<dbReference type="InterPro" id="IPR003812">
    <property type="entry name" value="Fido"/>
</dbReference>
<gene>
    <name evidence="5" type="ORF">IAC10_01180</name>
</gene>
<reference evidence="5" key="1">
    <citation type="submission" date="2020-10" db="EMBL/GenBank/DDBJ databases">
        <authorList>
            <person name="Gilroy R."/>
        </authorList>
    </citation>
    <scope>NUCLEOTIDE SEQUENCE</scope>
    <source>
        <strain evidence="5">6276</strain>
    </source>
</reference>
<evidence type="ECO:0000256" key="2">
    <source>
        <dbReference type="PIRSR" id="PIRSR640198-2"/>
    </source>
</evidence>
<evidence type="ECO:0000256" key="3">
    <source>
        <dbReference type="PIRSR" id="PIRSR640198-3"/>
    </source>
</evidence>
<dbReference type="EMBL" id="DVIU01000024">
    <property type="protein sequence ID" value="HIS35231.1"/>
    <property type="molecule type" value="Genomic_DNA"/>
</dbReference>
<dbReference type="SUPFAM" id="SSF140931">
    <property type="entry name" value="Fic-like"/>
    <property type="match status" value="1"/>
</dbReference>
<feature type="site" description="Important for autoinhibition of adenylyltransferase activity" evidence="3">
    <location>
        <position position="55"/>
    </location>
</feature>
<keyword evidence="2" id="KW-0547">Nucleotide-binding</keyword>
<keyword evidence="2" id="KW-0067">ATP-binding</keyword>
<evidence type="ECO:0000313" key="6">
    <source>
        <dbReference type="Proteomes" id="UP000823928"/>
    </source>
</evidence>
<feature type="binding site" evidence="2">
    <location>
        <begin position="233"/>
        <end position="234"/>
    </location>
    <ligand>
        <name>ATP</name>
        <dbReference type="ChEBI" id="CHEBI:30616"/>
    </ligand>
</feature>
<proteinExistence type="predicted"/>
<feature type="binding site" evidence="2">
    <location>
        <begin position="201"/>
        <end position="208"/>
    </location>
    <ligand>
        <name>ATP</name>
        <dbReference type="ChEBI" id="CHEBI:30616"/>
    </ligand>
</feature>
<organism evidence="5 6">
    <name type="scientific">Candidatus Scatousia excrementigallinarum</name>
    <dbReference type="NCBI Taxonomy" id="2840935"/>
    <lineage>
        <taxon>Bacteria</taxon>
        <taxon>Candidatus Scatousia</taxon>
    </lineage>
</organism>
<comment type="caution">
    <text evidence="5">The sequence shown here is derived from an EMBL/GenBank/DDBJ whole genome shotgun (WGS) entry which is preliminary data.</text>
</comment>
<dbReference type="Proteomes" id="UP000823928">
    <property type="component" value="Unassembled WGS sequence"/>
</dbReference>
<protein>
    <submittedName>
        <fullName evidence="5">Fic family protein</fullName>
    </submittedName>
</protein>
<feature type="domain" description="Fido" evidence="4">
    <location>
        <begin position="105"/>
        <end position="263"/>
    </location>
</feature>
<dbReference type="PROSITE" id="PS51459">
    <property type="entry name" value="FIDO"/>
    <property type="match status" value="1"/>
</dbReference>
<evidence type="ECO:0000313" key="5">
    <source>
        <dbReference type="EMBL" id="HIS35231.1"/>
    </source>
</evidence>
<dbReference type="GO" id="GO:0005524">
    <property type="term" value="F:ATP binding"/>
    <property type="evidence" value="ECO:0007669"/>
    <property type="project" value="UniProtKB-KW"/>
</dbReference>
<dbReference type="InterPro" id="IPR036597">
    <property type="entry name" value="Fido-like_dom_sf"/>
</dbReference>
<name>A0A9D1EWG4_9BACT</name>
<evidence type="ECO:0000256" key="1">
    <source>
        <dbReference type="PIRSR" id="PIRSR640198-1"/>
    </source>
</evidence>
<dbReference type="InterPro" id="IPR040198">
    <property type="entry name" value="Fido_containing"/>
</dbReference>
<dbReference type="PANTHER" id="PTHR13504:SF38">
    <property type="entry name" value="FIDO DOMAIN-CONTAINING PROTEIN"/>
    <property type="match status" value="1"/>
</dbReference>
<dbReference type="Pfam" id="PF02661">
    <property type="entry name" value="Fic"/>
    <property type="match status" value="1"/>
</dbReference>